<feature type="transmembrane region" description="Helical" evidence="7">
    <location>
        <begin position="48"/>
        <end position="72"/>
    </location>
</feature>
<evidence type="ECO:0000256" key="6">
    <source>
        <dbReference type="ARBA" id="ARBA00023136"/>
    </source>
</evidence>
<keyword evidence="3" id="KW-1003">Cell membrane</keyword>
<evidence type="ECO:0000313" key="9">
    <source>
        <dbReference type="EMBL" id="MFD1678036.1"/>
    </source>
</evidence>
<evidence type="ECO:0000256" key="2">
    <source>
        <dbReference type="ARBA" id="ARBA00010792"/>
    </source>
</evidence>
<evidence type="ECO:0000259" key="8">
    <source>
        <dbReference type="Pfam" id="PF09335"/>
    </source>
</evidence>
<evidence type="ECO:0000256" key="1">
    <source>
        <dbReference type="ARBA" id="ARBA00004651"/>
    </source>
</evidence>
<evidence type="ECO:0000256" key="4">
    <source>
        <dbReference type="ARBA" id="ARBA00022692"/>
    </source>
</evidence>
<evidence type="ECO:0000313" key="10">
    <source>
        <dbReference type="Proteomes" id="UP001597079"/>
    </source>
</evidence>
<evidence type="ECO:0000256" key="7">
    <source>
        <dbReference type="SAM" id="Phobius"/>
    </source>
</evidence>
<proteinExistence type="inferred from homology"/>
<dbReference type="PANTHER" id="PTHR42709:SF6">
    <property type="entry name" value="UNDECAPRENYL PHOSPHATE TRANSPORTER A"/>
    <property type="match status" value="1"/>
</dbReference>
<dbReference type="RefSeq" id="WP_377945986.1">
    <property type="nucleotide sequence ID" value="NZ_JBHUCX010000099.1"/>
</dbReference>
<dbReference type="InterPro" id="IPR032816">
    <property type="entry name" value="VTT_dom"/>
</dbReference>
<evidence type="ECO:0000256" key="3">
    <source>
        <dbReference type="ARBA" id="ARBA00022475"/>
    </source>
</evidence>
<feature type="domain" description="VTT" evidence="8">
    <location>
        <begin position="28"/>
        <end position="155"/>
    </location>
</feature>
<accession>A0ABW4JQ63</accession>
<protein>
    <submittedName>
        <fullName evidence="9">DedA family protein</fullName>
    </submittedName>
</protein>
<dbReference type="EMBL" id="JBHUCX010000099">
    <property type="protein sequence ID" value="MFD1678036.1"/>
    <property type="molecule type" value="Genomic_DNA"/>
</dbReference>
<evidence type="ECO:0000256" key="5">
    <source>
        <dbReference type="ARBA" id="ARBA00022989"/>
    </source>
</evidence>
<feature type="transmembrane region" description="Helical" evidence="7">
    <location>
        <begin position="135"/>
        <end position="153"/>
    </location>
</feature>
<organism evidence="9 10">
    <name type="scientific">Alicyclobacillus fodiniaquatilis</name>
    <dbReference type="NCBI Taxonomy" id="1661150"/>
    <lineage>
        <taxon>Bacteria</taxon>
        <taxon>Bacillati</taxon>
        <taxon>Bacillota</taxon>
        <taxon>Bacilli</taxon>
        <taxon>Bacillales</taxon>
        <taxon>Alicyclobacillaceae</taxon>
        <taxon>Alicyclobacillus</taxon>
    </lineage>
</organism>
<dbReference type="Proteomes" id="UP001597079">
    <property type="component" value="Unassembled WGS sequence"/>
</dbReference>
<comment type="subcellular location">
    <subcellularLocation>
        <location evidence="1">Cell membrane</location>
        <topology evidence="1">Multi-pass membrane protein</topology>
    </subcellularLocation>
</comment>
<feature type="transmembrane region" description="Helical" evidence="7">
    <location>
        <begin position="173"/>
        <end position="190"/>
    </location>
</feature>
<dbReference type="Pfam" id="PF09335">
    <property type="entry name" value="VTT_dom"/>
    <property type="match status" value="1"/>
</dbReference>
<keyword evidence="10" id="KW-1185">Reference proteome</keyword>
<keyword evidence="6 7" id="KW-0472">Membrane</keyword>
<name>A0ABW4JQ63_9BACL</name>
<gene>
    <name evidence="9" type="ORF">ACFSB2_25545</name>
</gene>
<dbReference type="InterPro" id="IPR051311">
    <property type="entry name" value="DedA_domain"/>
</dbReference>
<keyword evidence="4 7" id="KW-0812">Transmembrane</keyword>
<comment type="caution">
    <text evidence="9">The sequence shown here is derived from an EMBL/GenBank/DDBJ whole genome shotgun (WGS) entry which is preliminary data.</text>
</comment>
<comment type="similarity">
    <text evidence="2">Belongs to the DedA family.</text>
</comment>
<feature type="transmembrane region" description="Helical" evidence="7">
    <location>
        <begin position="7"/>
        <end position="28"/>
    </location>
</feature>
<reference evidence="10" key="1">
    <citation type="journal article" date="2019" name="Int. J. Syst. Evol. Microbiol.">
        <title>The Global Catalogue of Microorganisms (GCM) 10K type strain sequencing project: providing services to taxonomists for standard genome sequencing and annotation.</title>
        <authorList>
            <consortium name="The Broad Institute Genomics Platform"/>
            <consortium name="The Broad Institute Genome Sequencing Center for Infectious Disease"/>
            <person name="Wu L."/>
            <person name="Ma J."/>
        </authorList>
    </citation>
    <scope>NUCLEOTIDE SEQUENCE [LARGE SCALE GENOMIC DNA]</scope>
    <source>
        <strain evidence="10">CGMCC 1.12286</strain>
    </source>
</reference>
<sequence length="205" mass="23144">MGFEHFATAYGYTGVFVLLALEYVILIVPGETLLTTVGVLSHTSQSSFNLPLLIVSASMGTFTGSILTYLIGRMVGRPVIQRFGKYIFISEKNLQKTERLFQKQATWTLLITKYIAVIRDIIPYVAGVNKLKLKIYIPIQLIASFLWTSTFLLGGNLLDQLGLSVYRHWRIELIPGILLLIGIVMCYRIIHKRLHRLGEPGDEDL</sequence>
<dbReference type="PANTHER" id="PTHR42709">
    <property type="entry name" value="ALKALINE PHOSPHATASE LIKE PROTEIN"/>
    <property type="match status" value="1"/>
</dbReference>
<keyword evidence="5 7" id="KW-1133">Transmembrane helix</keyword>